<dbReference type="EMBL" id="JAWWNJ010000123">
    <property type="protein sequence ID" value="KAK6988424.1"/>
    <property type="molecule type" value="Genomic_DNA"/>
</dbReference>
<accession>A0AAV9ZPP7</accession>
<name>A0AAV9ZPP7_9AGAR</name>
<proteinExistence type="predicted"/>
<sequence length="122" mass="14010">MGAYSKTKKTRAANLLNNITNGTKRVWEEVSPKKIAKWLSPRKRHKENIDAMARDQPAYNLQRILHEGGAVAVGRLVLLGPRQRAGPEFEICGWRHHFAPAPQKKLHFPRKKWCNAFEDKDS</sequence>
<reference evidence="1 2" key="1">
    <citation type="journal article" date="2024" name="J Genomics">
        <title>Draft genome sequencing and assembly of Favolaschia claudopus CIRM-BRFM 2984 isolated from oak limbs.</title>
        <authorList>
            <person name="Navarro D."/>
            <person name="Drula E."/>
            <person name="Chaduli D."/>
            <person name="Cazenave R."/>
            <person name="Ahrendt S."/>
            <person name="Wang J."/>
            <person name="Lipzen A."/>
            <person name="Daum C."/>
            <person name="Barry K."/>
            <person name="Grigoriev I.V."/>
            <person name="Favel A."/>
            <person name="Rosso M.N."/>
            <person name="Martin F."/>
        </authorList>
    </citation>
    <scope>NUCLEOTIDE SEQUENCE [LARGE SCALE GENOMIC DNA]</scope>
    <source>
        <strain evidence="1 2">CIRM-BRFM 2984</strain>
    </source>
</reference>
<protein>
    <submittedName>
        <fullName evidence="1">Uncharacterized protein</fullName>
    </submittedName>
</protein>
<gene>
    <name evidence="1" type="ORF">R3P38DRAFT_2804679</name>
</gene>
<organism evidence="1 2">
    <name type="scientific">Favolaschia claudopus</name>
    <dbReference type="NCBI Taxonomy" id="2862362"/>
    <lineage>
        <taxon>Eukaryota</taxon>
        <taxon>Fungi</taxon>
        <taxon>Dikarya</taxon>
        <taxon>Basidiomycota</taxon>
        <taxon>Agaricomycotina</taxon>
        <taxon>Agaricomycetes</taxon>
        <taxon>Agaricomycetidae</taxon>
        <taxon>Agaricales</taxon>
        <taxon>Marasmiineae</taxon>
        <taxon>Mycenaceae</taxon>
        <taxon>Favolaschia</taxon>
    </lineage>
</organism>
<dbReference type="Proteomes" id="UP001362999">
    <property type="component" value="Unassembled WGS sequence"/>
</dbReference>
<evidence type="ECO:0000313" key="1">
    <source>
        <dbReference type="EMBL" id="KAK6988424.1"/>
    </source>
</evidence>
<evidence type="ECO:0000313" key="2">
    <source>
        <dbReference type="Proteomes" id="UP001362999"/>
    </source>
</evidence>
<dbReference type="AlphaFoldDB" id="A0AAV9ZPP7"/>
<keyword evidence="2" id="KW-1185">Reference proteome</keyword>
<comment type="caution">
    <text evidence="1">The sequence shown here is derived from an EMBL/GenBank/DDBJ whole genome shotgun (WGS) entry which is preliminary data.</text>
</comment>